<dbReference type="SUPFAM" id="SSF56112">
    <property type="entry name" value="Protein kinase-like (PK-like)"/>
    <property type="match status" value="1"/>
</dbReference>
<dbReference type="RefSeq" id="WP_111862668.1">
    <property type="nucleotide sequence ID" value="NZ_QLYX01000001.1"/>
</dbReference>
<dbReference type="InterPro" id="IPR017441">
    <property type="entry name" value="Protein_kinase_ATP_BS"/>
</dbReference>
<dbReference type="SMART" id="SM00220">
    <property type="entry name" value="S_TKc"/>
    <property type="match status" value="1"/>
</dbReference>
<proteinExistence type="predicted"/>
<feature type="domain" description="Protein kinase" evidence="9">
    <location>
        <begin position="9"/>
        <end position="272"/>
    </location>
</feature>
<evidence type="ECO:0000256" key="7">
    <source>
        <dbReference type="PROSITE-ProRule" id="PRU10141"/>
    </source>
</evidence>
<dbReference type="PROSITE" id="PS50011">
    <property type="entry name" value="PROTEIN_KINASE_DOM"/>
    <property type="match status" value="1"/>
</dbReference>
<dbReference type="PANTHER" id="PTHR43289">
    <property type="entry name" value="MITOGEN-ACTIVATED PROTEIN KINASE KINASE KINASE 20-RELATED"/>
    <property type="match status" value="1"/>
</dbReference>
<dbReference type="InterPro" id="IPR008271">
    <property type="entry name" value="Ser/Thr_kinase_AS"/>
</dbReference>
<dbReference type="InterPro" id="IPR000719">
    <property type="entry name" value="Prot_kinase_dom"/>
</dbReference>
<dbReference type="Gene3D" id="1.10.220.30">
    <property type="match status" value="1"/>
</dbReference>
<dbReference type="Gene3D" id="3.30.200.20">
    <property type="entry name" value="Phosphorylase Kinase, domain 1"/>
    <property type="match status" value="1"/>
</dbReference>
<sequence>MTDYVAGRYRLLRKLGEGGMGSVWLAHDETLGRRVALKEILLSQRARRGRELDDLRARAKREARAVARLGRHRNIITIYDVFDEDDDPWIVMEYIDGRSLDDLISRRHPALDESGIARIGRAMLEALSAAHTVGVVHRDVKPSNVLVEQESNEAVLVDFGIATIAGQETITRTGRLVGTFEFIAPERFAHRSPAEEPSDLWSLGVTLYHAATGRSPFRRGDEAATIAAILHEAPPPLPRPDRLAEVILRLLDKNPRTRIGAREALERLGPIAAGPPTRRPGNGGKPGPPPPDSRTSPTPPPTPTPDPSTPTGPRSRFAAIAEKEPAKAAEILYRAGHRRAGDMLDRLSAGPAAAAVIGVMSVENAGGVLGHALPQTAARVLISLPPDHAAKILARMEDKPAAAIVGAAGDLERFAALLRLMPARAVSGIFDHARTRTAVTLLPLLGPARAAEILTRMSLRPAALVVEALAPDTDTAVPVIEAMFTRSAQSARPAPPPGSGRPTRFVPRVCRVLNHVRPRATAAVLAATDAALAAEILAGMDPTVAAQVIVLLNESPEG</sequence>
<evidence type="ECO:0000256" key="5">
    <source>
        <dbReference type="ARBA" id="ARBA00022777"/>
    </source>
</evidence>
<keyword evidence="3" id="KW-0808">Transferase</keyword>
<dbReference type="AlphaFoldDB" id="A0A365HBZ9"/>
<feature type="compositionally biased region" description="Pro residues" evidence="8">
    <location>
        <begin position="286"/>
        <end position="310"/>
    </location>
</feature>
<dbReference type="CDD" id="cd14014">
    <property type="entry name" value="STKc_PknB_like"/>
    <property type="match status" value="1"/>
</dbReference>
<dbReference type="PANTHER" id="PTHR43289:SF6">
    <property type="entry name" value="SERINE_THREONINE-PROTEIN KINASE NEKL-3"/>
    <property type="match status" value="1"/>
</dbReference>
<dbReference type="Pfam" id="PF00069">
    <property type="entry name" value="Pkinase"/>
    <property type="match status" value="1"/>
</dbReference>
<organism evidence="10 11">
    <name type="scientific">Actinomadura craniellae</name>
    <dbReference type="NCBI Taxonomy" id="2231787"/>
    <lineage>
        <taxon>Bacteria</taxon>
        <taxon>Bacillati</taxon>
        <taxon>Actinomycetota</taxon>
        <taxon>Actinomycetes</taxon>
        <taxon>Streptosporangiales</taxon>
        <taxon>Thermomonosporaceae</taxon>
        <taxon>Actinomadura</taxon>
    </lineage>
</organism>
<evidence type="ECO:0000256" key="3">
    <source>
        <dbReference type="ARBA" id="ARBA00022679"/>
    </source>
</evidence>
<dbReference type="Proteomes" id="UP000251891">
    <property type="component" value="Unassembled WGS sequence"/>
</dbReference>
<feature type="region of interest" description="Disordered" evidence="8">
    <location>
        <begin position="261"/>
        <end position="315"/>
    </location>
</feature>
<keyword evidence="11" id="KW-1185">Reference proteome</keyword>
<dbReference type="InterPro" id="IPR011002">
    <property type="entry name" value="FliG_a-hlx"/>
</dbReference>
<evidence type="ECO:0000256" key="6">
    <source>
        <dbReference type="ARBA" id="ARBA00022840"/>
    </source>
</evidence>
<evidence type="ECO:0000313" key="11">
    <source>
        <dbReference type="Proteomes" id="UP000251891"/>
    </source>
</evidence>
<protein>
    <recommendedName>
        <fullName evidence="1">non-specific serine/threonine protein kinase</fullName>
        <ecNumber evidence="1">2.7.11.1</ecNumber>
    </recommendedName>
</protein>
<evidence type="ECO:0000256" key="4">
    <source>
        <dbReference type="ARBA" id="ARBA00022741"/>
    </source>
</evidence>
<feature type="binding site" evidence="7">
    <location>
        <position position="38"/>
    </location>
    <ligand>
        <name>ATP</name>
        <dbReference type="ChEBI" id="CHEBI:30616"/>
    </ligand>
</feature>
<dbReference type="EMBL" id="QLYX01000001">
    <property type="protein sequence ID" value="RAY16617.1"/>
    <property type="molecule type" value="Genomic_DNA"/>
</dbReference>
<comment type="caution">
    <text evidence="10">The sequence shown here is derived from an EMBL/GenBank/DDBJ whole genome shotgun (WGS) entry which is preliminary data.</text>
</comment>
<dbReference type="EC" id="2.7.11.1" evidence="1"/>
<evidence type="ECO:0000259" key="9">
    <source>
        <dbReference type="PROSITE" id="PS50011"/>
    </source>
</evidence>
<keyword evidence="6 7" id="KW-0067">ATP-binding</keyword>
<dbReference type="SUPFAM" id="SSF48029">
    <property type="entry name" value="FliG"/>
    <property type="match status" value="1"/>
</dbReference>
<name>A0A365HBZ9_9ACTN</name>
<dbReference type="PROSITE" id="PS00107">
    <property type="entry name" value="PROTEIN_KINASE_ATP"/>
    <property type="match status" value="1"/>
</dbReference>
<dbReference type="PROSITE" id="PS00108">
    <property type="entry name" value="PROTEIN_KINASE_ST"/>
    <property type="match status" value="1"/>
</dbReference>
<evidence type="ECO:0000313" key="10">
    <source>
        <dbReference type="EMBL" id="RAY16617.1"/>
    </source>
</evidence>
<dbReference type="GO" id="GO:0004674">
    <property type="term" value="F:protein serine/threonine kinase activity"/>
    <property type="evidence" value="ECO:0007669"/>
    <property type="project" value="UniProtKB-KW"/>
</dbReference>
<dbReference type="OrthoDB" id="9801841at2"/>
<dbReference type="InterPro" id="IPR011009">
    <property type="entry name" value="Kinase-like_dom_sf"/>
</dbReference>
<evidence type="ECO:0000256" key="8">
    <source>
        <dbReference type="SAM" id="MobiDB-lite"/>
    </source>
</evidence>
<dbReference type="Gene3D" id="1.10.510.10">
    <property type="entry name" value="Transferase(Phosphotransferase) domain 1"/>
    <property type="match status" value="1"/>
</dbReference>
<gene>
    <name evidence="10" type="ORF">DPM19_00020</name>
</gene>
<keyword evidence="4 7" id="KW-0547">Nucleotide-binding</keyword>
<evidence type="ECO:0000256" key="2">
    <source>
        <dbReference type="ARBA" id="ARBA00022527"/>
    </source>
</evidence>
<accession>A0A365HBZ9</accession>
<evidence type="ECO:0000256" key="1">
    <source>
        <dbReference type="ARBA" id="ARBA00012513"/>
    </source>
</evidence>
<dbReference type="GO" id="GO:0005524">
    <property type="term" value="F:ATP binding"/>
    <property type="evidence" value="ECO:0007669"/>
    <property type="project" value="UniProtKB-UniRule"/>
</dbReference>
<keyword evidence="5" id="KW-0418">Kinase</keyword>
<reference evidence="10 11" key="1">
    <citation type="submission" date="2018-06" db="EMBL/GenBank/DDBJ databases">
        <title>Actinomadura craniellae sp. nov. isolated from marine sponge Craniella sp.</title>
        <authorList>
            <person name="Li L."/>
            <person name="Xu Q.H."/>
            <person name="Lin H.W."/>
            <person name="Lu Y.H."/>
        </authorList>
    </citation>
    <scope>NUCLEOTIDE SEQUENCE [LARGE SCALE GENOMIC DNA]</scope>
    <source>
        <strain evidence="10 11">LHW63021</strain>
    </source>
</reference>
<keyword evidence="2" id="KW-0723">Serine/threonine-protein kinase</keyword>